<dbReference type="SUPFAM" id="SSF51338">
    <property type="entry name" value="Composite domain of metallo-dependent hydrolases"/>
    <property type="match status" value="1"/>
</dbReference>
<protein>
    <submittedName>
        <fullName evidence="4">Amidohydrolase</fullName>
    </submittedName>
</protein>
<feature type="chain" id="PRO_5045427409" evidence="2">
    <location>
        <begin position="33"/>
        <end position="461"/>
    </location>
</feature>
<dbReference type="Pfam" id="PF07969">
    <property type="entry name" value="Amidohydro_3"/>
    <property type="match status" value="1"/>
</dbReference>
<sequence length="461" mass="48666">MQSNSQSEQSALSRRTMLAGAAALAGTTAAFAATAVPAQAATGSAATAGAASGASKPGEDARARNGRPGKPVVFKNVRPFGADKAVDLVVVDGRIAKGPAPRGAHVVDGGGRIALPSMVDAHIHPEKTTWGGSWVSRKKANSIADFVAQDVELYKAQTRSVADRAYGLMSHAITRGTRAMRAHADIAPAYGLAGIEGLGEARRRLSHALDVQIVAFPQHGVIRTPGTAELLEEAARNGLVDMIGGIDPIGFDHALDEQLDLVFGIADRHGIGVDIHLHDRGENGLTALRGIIDRTRALSLQGRVTVSHVFCLPALSDKDLGVIAADLAELEIAVTTVAYSESLVLPVSRLREHGVRVGLGSDGVRDSWSPFGDADMLHRAHIFGWVRDIRLDQELTECYEVAAHGGADVMHLPHADFEPGSPADFVLVRGECLPQIVVDMPQRDLVVHGGRIVARDGELVD</sequence>
<proteinExistence type="predicted"/>
<dbReference type="SUPFAM" id="SSF51556">
    <property type="entry name" value="Metallo-dependent hydrolases"/>
    <property type="match status" value="1"/>
</dbReference>
<feature type="compositionally biased region" description="Low complexity" evidence="1">
    <location>
        <begin position="42"/>
        <end position="55"/>
    </location>
</feature>
<dbReference type="NCBIfam" id="NF004636">
    <property type="entry name" value="PRK05985.1"/>
    <property type="match status" value="1"/>
</dbReference>
<dbReference type="Proteomes" id="UP001301731">
    <property type="component" value="Chromosome"/>
</dbReference>
<evidence type="ECO:0000259" key="3">
    <source>
        <dbReference type="Pfam" id="PF07969"/>
    </source>
</evidence>
<evidence type="ECO:0000256" key="1">
    <source>
        <dbReference type="SAM" id="MobiDB-lite"/>
    </source>
</evidence>
<dbReference type="EMBL" id="CP137573">
    <property type="protein sequence ID" value="WOX26299.1"/>
    <property type="molecule type" value="Genomic_DNA"/>
</dbReference>
<keyword evidence="2" id="KW-0732">Signal</keyword>
<organism evidence="4 5">
    <name type="scientific">Streptomyces solicathayae</name>
    <dbReference type="NCBI Taxonomy" id="3081768"/>
    <lineage>
        <taxon>Bacteria</taxon>
        <taxon>Bacillati</taxon>
        <taxon>Actinomycetota</taxon>
        <taxon>Actinomycetes</taxon>
        <taxon>Kitasatosporales</taxon>
        <taxon>Streptomycetaceae</taxon>
        <taxon>Streptomyces</taxon>
    </lineage>
</organism>
<dbReference type="InterPro" id="IPR011059">
    <property type="entry name" value="Metal-dep_hydrolase_composite"/>
</dbReference>
<dbReference type="InterPro" id="IPR006311">
    <property type="entry name" value="TAT_signal"/>
</dbReference>
<dbReference type="InterPro" id="IPR013108">
    <property type="entry name" value="Amidohydro_3"/>
</dbReference>
<dbReference type="PROSITE" id="PS51318">
    <property type="entry name" value="TAT"/>
    <property type="match status" value="1"/>
</dbReference>
<dbReference type="PANTHER" id="PTHR32027">
    <property type="entry name" value="CYTOSINE DEAMINASE"/>
    <property type="match status" value="1"/>
</dbReference>
<dbReference type="InterPro" id="IPR032466">
    <property type="entry name" value="Metal_Hydrolase"/>
</dbReference>
<evidence type="ECO:0000313" key="5">
    <source>
        <dbReference type="Proteomes" id="UP001301731"/>
    </source>
</evidence>
<dbReference type="CDD" id="cd01293">
    <property type="entry name" value="Bact_CD"/>
    <property type="match status" value="1"/>
</dbReference>
<name>A0ABZ0M3M4_9ACTN</name>
<gene>
    <name evidence="4" type="ORF">R2D22_34930</name>
</gene>
<feature type="domain" description="Amidohydrolase 3" evidence="3">
    <location>
        <begin position="162"/>
        <end position="453"/>
    </location>
</feature>
<dbReference type="Gene3D" id="3.20.20.140">
    <property type="entry name" value="Metal-dependent hydrolases"/>
    <property type="match status" value="1"/>
</dbReference>
<dbReference type="InterPro" id="IPR052349">
    <property type="entry name" value="Metallo-hydrolase_Enzymes"/>
</dbReference>
<keyword evidence="5" id="KW-1185">Reference proteome</keyword>
<dbReference type="RefSeq" id="WP_318109259.1">
    <property type="nucleotide sequence ID" value="NZ_CP137573.1"/>
</dbReference>
<feature type="signal peptide" evidence="2">
    <location>
        <begin position="1"/>
        <end position="32"/>
    </location>
</feature>
<feature type="region of interest" description="Disordered" evidence="1">
    <location>
        <begin position="42"/>
        <end position="74"/>
    </location>
</feature>
<reference evidence="4 5" key="1">
    <citation type="submission" date="2023-10" db="EMBL/GenBank/DDBJ databases">
        <title>The genome sequence of Streptomyces sp. HUAS YS2.</title>
        <authorList>
            <person name="Mo P."/>
        </authorList>
    </citation>
    <scope>NUCLEOTIDE SEQUENCE [LARGE SCALE GENOMIC DNA]</scope>
    <source>
        <strain evidence="4 5">HUAS YS2</strain>
    </source>
</reference>
<evidence type="ECO:0000313" key="4">
    <source>
        <dbReference type="EMBL" id="WOX26299.1"/>
    </source>
</evidence>
<evidence type="ECO:0000256" key="2">
    <source>
        <dbReference type="SAM" id="SignalP"/>
    </source>
</evidence>
<accession>A0ABZ0M3M4</accession>
<dbReference type="Gene3D" id="2.30.40.10">
    <property type="entry name" value="Urease, subunit C, domain 1"/>
    <property type="match status" value="1"/>
</dbReference>
<dbReference type="PANTHER" id="PTHR32027:SF9">
    <property type="entry name" value="BLL3847 PROTEIN"/>
    <property type="match status" value="1"/>
</dbReference>